<reference evidence="1 2" key="1">
    <citation type="submission" date="2017-07" db="EMBL/GenBank/DDBJ databases">
        <title>Niveispirillum cyanobacteriorum sp. nov., isolated from cyanobacterial aggregates in a eutrophic lake.</title>
        <authorList>
            <person name="Cai H."/>
        </authorList>
    </citation>
    <scope>NUCLEOTIDE SEQUENCE [LARGE SCALE GENOMIC DNA]</scope>
    <source>
        <strain evidence="2">TH1-14</strain>
    </source>
</reference>
<sequence length="64" mass="7289">MDLESMFCVDRDFDSLEMGGFRGIDRIVPRGGDATRFSDDVPIAWGRDDGELDRAVGRRRRAVR</sequence>
<name>A0A255Z7F6_9PROT</name>
<evidence type="ECO:0000313" key="2">
    <source>
        <dbReference type="Proteomes" id="UP000216998"/>
    </source>
</evidence>
<dbReference type="AlphaFoldDB" id="A0A255Z7F6"/>
<protein>
    <submittedName>
        <fullName evidence="1">Uncharacterized protein</fullName>
    </submittedName>
</protein>
<organism evidence="1 2">
    <name type="scientific">Niveispirillum lacus</name>
    <dbReference type="NCBI Taxonomy" id="1981099"/>
    <lineage>
        <taxon>Bacteria</taxon>
        <taxon>Pseudomonadati</taxon>
        <taxon>Pseudomonadota</taxon>
        <taxon>Alphaproteobacteria</taxon>
        <taxon>Rhodospirillales</taxon>
        <taxon>Azospirillaceae</taxon>
        <taxon>Niveispirillum</taxon>
    </lineage>
</organism>
<gene>
    <name evidence="1" type="ORF">CHU95_03385</name>
</gene>
<dbReference type="RefSeq" id="WP_133065409.1">
    <property type="nucleotide sequence ID" value="NZ_NOXU01000020.1"/>
</dbReference>
<dbReference type="Proteomes" id="UP000216998">
    <property type="component" value="Unassembled WGS sequence"/>
</dbReference>
<comment type="caution">
    <text evidence="1">The sequence shown here is derived from an EMBL/GenBank/DDBJ whole genome shotgun (WGS) entry which is preliminary data.</text>
</comment>
<keyword evidence="2" id="KW-1185">Reference proteome</keyword>
<dbReference type="EMBL" id="NOXU01000020">
    <property type="protein sequence ID" value="OYQ36825.1"/>
    <property type="molecule type" value="Genomic_DNA"/>
</dbReference>
<proteinExistence type="predicted"/>
<accession>A0A255Z7F6</accession>
<evidence type="ECO:0000313" key="1">
    <source>
        <dbReference type="EMBL" id="OYQ36825.1"/>
    </source>
</evidence>